<dbReference type="AlphaFoldDB" id="B7FLM7"/>
<proteinExistence type="evidence at transcript level"/>
<protein>
    <submittedName>
        <fullName evidence="1">Uncharacterized protein</fullName>
    </submittedName>
</protein>
<reference evidence="1" key="1">
    <citation type="submission" date="2008-12" db="EMBL/GenBank/DDBJ databases">
        <title>Medicago truncatula full length cdna cloning project.</title>
        <authorList>
            <person name="Moskal W."/>
            <person name="Chan A."/>
            <person name="Cheung F."/>
            <person name="Xiao Y."/>
            <person name="Town C.D."/>
        </authorList>
    </citation>
    <scope>NUCLEOTIDE SEQUENCE</scope>
</reference>
<sequence length="99" mass="10566">MGESSCYLPTTTHYAATLNNKHGHHPLPSINYIARKLSALSNLAVPELDDSPIASGDAAACGVSLLIREVGVPEISFIKCNLKSHGRVLLPILAITNFE</sequence>
<evidence type="ECO:0000313" key="1">
    <source>
        <dbReference type="EMBL" id="ACJ85661.1"/>
    </source>
</evidence>
<name>B7FLM7_MEDTR</name>
<organism evidence="1">
    <name type="scientific">Medicago truncatula</name>
    <name type="common">Barrel medic</name>
    <name type="synonym">Medicago tribuloides</name>
    <dbReference type="NCBI Taxonomy" id="3880"/>
    <lineage>
        <taxon>Eukaryota</taxon>
        <taxon>Viridiplantae</taxon>
        <taxon>Streptophyta</taxon>
        <taxon>Embryophyta</taxon>
        <taxon>Tracheophyta</taxon>
        <taxon>Spermatophyta</taxon>
        <taxon>Magnoliopsida</taxon>
        <taxon>eudicotyledons</taxon>
        <taxon>Gunneridae</taxon>
        <taxon>Pentapetalae</taxon>
        <taxon>rosids</taxon>
        <taxon>fabids</taxon>
        <taxon>Fabales</taxon>
        <taxon>Fabaceae</taxon>
        <taxon>Papilionoideae</taxon>
        <taxon>50 kb inversion clade</taxon>
        <taxon>NPAAA clade</taxon>
        <taxon>Hologalegina</taxon>
        <taxon>IRL clade</taxon>
        <taxon>Trifolieae</taxon>
        <taxon>Medicago</taxon>
    </lineage>
</organism>
<accession>B7FLM7</accession>
<dbReference type="EMBL" id="BT052999">
    <property type="protein sequence ID" value="ACJ85661.1"/>
    <property type="molecule type" value="mRNA"/>
</dbReference>